<evidence type="ECO:0000256" key="4">
    <source>
        <dbReference type="ARBA" id="ARBA00022452"/>
    </source>
</evidence>
<evidence type="ECO:0000256" key="12">
    <source>
        <dbReference type="ARBA" id="ARBA00023139"/>
    </source>
</evidence>
<name>A0A1W9S0Q2_9BACT</name>
<dbReference type="GO" id="GO:0015288">
    <property type="term" value="F:porin activity"/>
    <property type="evidence" value="ECO:0007669"/>
    <property type="project" value="UniProtKB-KW"/>
</dbReference>
<dbReference type="Gene3D" id="3.30.1950.10">
    <property type="entry name" value="wza like domain"/>
    <property type="match status" value="1"/>
</dbReference>
<keyword evidence="5" id="KW-0762">Sugar transport</keyword>
<keyword evidence="6" id="KW-0812">Transmembrane</keyword>
<organism evidence="17 18">
    <name type="scientific">Candidatus Coatesbacteria bacterium 4484_99</name>
    <dbReference type="NCBI Taxonomy" id="1970774"/>
    <lineage>
        <taxon>Bacteria</taxon>
        <taxon>Candidatus Coatesiibacteriota</taxon>
    </lineage>
</organism>
<evidence type="ECO:0000256" key="9">
    <source>
        <dbReference type="ARBA" id="ARBA00023065"/>
    </source>
</evidence>
<dbReference type="Pfam" id="PF02563">
    <property type="entry name" value="Poly_export"/>
    <property type="match status" value="1"/>
</dbReference>
<evidence type="ECO:0000313" key="17">
    <source>
        <dbReference type="EMBL" id="OQX90428.1"/>
    </source>
</evidence>
<evidence type="ECO:0000256" key="5">
    <source>
        <dbReference type="ARBA" id="ARBA00022597"/>
    </source>
</evidence>
<keyword evidence="4" id="KW-1134">Transmembrane beta strand</keyword>
<evidence type="ECO:0000256" key="14">
    <source>
        <dbReference type="ARBA" id="ARBA00023288"/>
    </source>
</evidence>
<dbReference type="GO" id="GO:0046930">
    <property type="term" value="C:pore complex"/>
    <property type="evidence" value="ECO:0007669"/>
    <property type="project" value="UniProtKB-KW"/>
</dbReference>
<dbReference type="InterPro" id="IPR049712">
    <property type="entry name" value="Poly_export"/>
</dbReference>
<dbReference type="AlphaFoldDB" id="A0A1W9S0Q2"/>
<evidence type="ECO:0000256" key="10">
    <source>
        <dbReference type="ARBA" id="ARBA00023114"/>
    </source>
</evidence>
<evidence type="ECO:0000313" key="18">
    <source>
        <dbReference type="Proteomes" id="UP000192611"/>
    </source>
</evidence>
<keyword evidence="14" id="KW-0449">Lipoprotein</keyword>
<dbReference type="InterPro" id="IPR003715">
    <property type="entry name" value="Poly_export_N"/>
</dbReference>
<keyword evidence="13" id="KW-0998">Cell outer membrane</keyword>
<protein>
    <submittedName>
        <fullName evidence="17">Uncharacterized protein</fullName>
    </submittedName>
</protein>
<feature type="domain" description="SLBB" evidence="16">
    <location>
        <begin position="116"/>
        <end position="196"/>
    </location>
</feature>
<keyword evidence="11" id="KW-0472">Membrane</keyword>
<dbReference type="Gene3D" id="3.10.560.10">
    <property type="entry name" value="Outer membrane lipoprotein wza domain like"/>
    <property type="match status" value="2"/>
</dbReference>
<gene>
    <name evidence="17" type="ORF">B6D57_03190</name>
</gene>
<accession>A0A1W9S0Q2</accession>
<comment type="subcellular location">
    <subcellularLocation>
        <location evidence="1">Cell outer membrane</location>
        <topology evidence="1">Multi-pass membrane protein</topology>
    </subcellularLocation>
</comment>
<keyword evidence="7" id="KW-0732">Signal</keyword>
<dbReference type="PANTHER" id="PTHR33619">
    <property type="entry name" value="POLYSACCHARIDE EXPORT PROTEIN GFCE-RELATED"/>
    <property type="match status" value="1"/>
</dbReference>
<keyword evidence="9" id="KW-0406">Ion transport</keyword>
<evidence type="ECO:0000256" key="7">
    <source>
        <dbReference type="ARBA" id="ARBA00022729"/>
    </source>
</evidence>
<evidence type="ECO:0000256" key="6">
    <source>
        <dbReference type="ARBA" id="ARBA00022692"/>
    </source>
</evidence>
<comment type="caution">
    <text evidence="17">The sequence shown here is derived from an EMBL/GenBank/DDBJ whole genome shotgun (WGS) entry which is preliminary data.</text>
</comment>
<keyword evidence="8" id="KW-0625">Polysaccharide transport</keyword>
<evidence type="ECO:0000259" key="16">
    <source>
        <dbReference type="Pfam" id="PF22461"/>
    </source>
</evidence>
<dbReference type="GO" id="GO:0006811">
    <property type="term" value="P:monoatomic ion transport"/>
    <property type="evidence" value="ECO:0007669"/>
    <property type="project" value="UniProtKB-KW"/>
</dbReference>
<dbReference type="InterPro" id="IPR054765">
    <property type="entry name" value="SLBB_dom"/>
</dbReference>
<evidence type="ECO:0000256" key="3">
    <source>
        <dbReference type="ARBA" id="ARBA00022448"/>
    </source>
</evidence>
<evidence type="ECO:0000259" key="15">
    <source>
        <dbReference type="Pfam" id="PF02563"/>
    </source>
</evidence>
<keyword evidence="12" id="KW-0564">Palmitate</keyword>
<proteinExistence type="inferred from homology"/>
<dbReference type="Proteomes" id="UP000192611">
    <property type="component" value="Unassembled WGS sequence"/>
</dbReference>
<dbReference type="Pfam" id="PF22461">
    <property type="entry name" value="SLBB_2"/>
    <property type="match status" value="1"/>
</dbReference>
<dbReference type="GO" id="GO:0015159">
    <property type="term" value="F:polysaccharide transmembrane transporter activity"/>
    <property type="evidence" value="ECO:0007669"/>
    <property type="project" value="InterPro"/>
</dbReference>
<keyword evidence="10" id="KW-0626">Porin</keyword>
<evidence type="ECO:0000256" key="2">
    <source>
        <dbReference type="ARBA" id="ARBA00009450"/>
    </source>
</evidence>
<evidence type="ECO:0000256" key="8">
    <source>
        <dbReference type="ARBA" id="ARBA00023047"/>
    </source>
</evidence>
<feature type="domain" description="Polysaccharide export protein N-terminal" evidence="15">
    <location>
        <begin position="22"/>
        <end position="109"/>
    </location>
</feature>
<evidence type="ECO:0000256" key="13">
    <source>
        <dbReference type="ARBA" id="ARBA00023237"/>
    </source>
</evidence>
<evidence type="ECO:0000256" key="1">
    <source>
        <dbReference type="ARBA" id="ARBA00004571"/>
    </source>
</evidence>
<comment type="similarity">
    <text evidence="2">Belongs to the BexD/CtrA/VexA family.</text>
</comment>
<reference evidence="18" key="1">
    <citation type="submission" date="2017-03" db="EMBL/GenBank/DDBJ databases">
        <title>Novel pathways for hydrocarbon cycling and metabolic interdependencies in hydrothermal sediment communities.</title>
        <authorList>
            <person name="Dombrowski N."/>
            <person name="Seitz K."/>
            <person name="Teske A."/>
            <person name="Baker B."/>
        </authorList>
    </citation>
    <scope>NUCLEOTIDE SEQUENCE [LARGE SCALE GENOMIC DNA]</scope>
</reference>
<sequence length="230" mass="25504">MVLRPVCILLFIAMTLTGQGLSEYILGPQDVLYISVLPVFEPILPMSSHEGVETEYPVGGRVIIDSDGTINLHLVGRIKVTGMTTSMLEEELQSRLSEYIIEPEVIVSVEKVANARYIICGEVRQPGVYVLNRDISILEAIVSSGGFLRTALKYDVKVIRGGLKNPELVSCNLDEVMTEGNLQDNIMIQPGDIIFVPKTMMTRLNEVLQNVTPAMSMIIRSGNVYDTFQR</sequence>
<dbReference type="EMBL" id="NATQ01000055">
    <property type="protein sequence ID" value="OQX90428.1"/>
    <property type="molecule type" value="Genomic_DNA"/>
</dbReference>
<dbReference type="GO" id="GO:0009279">
    <property type="term" value="C:cell outer membrane"/>
    <property type="evidence" value="ECO:0007669"/>
    <property type="project" value="UniProtKB-SubCell"/>
</dbReference>
<dbReference type="PANTHER" id="PTHR33619:SF3">
    <property type="entry name" value="POLYSACCHARIDE EXPORT PROTEIN GFCE-RELATED"/>
    <property type="match status" value="1"/>
</dbReference>
<keyword evidence="3" id="KW-0813">Transport</keyword>
<evidence type="ECO:0000256" key="11">
    <source>
        <dbReference type="ARBA" id="ARBA00023136"/>
    </source>
</evidence>